<keyword evidence="1" id="KW-0472">Membrane</keyword>
<evidence type="ECO:0000313" key="4">
    <source>
        <dbReference type="Proteomes" id="UP000176648"/>
    </source>
</evidence>
<feature type="transmembrane region" description="Helical" evidence="1">
    <location>
        <begin position="21"/>
        <end position="47"/>
    </location>
</feature>
<feature type="transmembrane region" description="Helical" evidence="1">
    <location>
        <begin position="53"/>
        <end position="81"/>
    </location>
</feature>
<dbReference type="STRING" id="1798644.A2122_01345"/>
<comment type="caution">
    <text evidence="3">The sequence shown here is derived from an EMBL/GenBank/DDBJ whole genome shotgun (WGS) entry which is preliminary data.</text>
</comment>
<dbReference type="Proteomes" id="UP000176648">
    <property type="component" value="Unassembled WGS sequence"/>
</dbReference>
<keyword evidence="1" id="KW-0812">Transmembrane</keyword>
<dbReference type="AlphaFoldDB" id="A0A1G2C6I6"/>
<name>A0A1G2C6I6_9BACT</name>
<proteinExistence type="predicted"/>
<protein>
    <recommendedName>
        <fullName evidence="2">YdbS-like PH domain-containing protein</fullName>
    </recommendedName>
</protein>
<evidence type="ECO:0000313" key="3">
    <source>
        <dbReference type="EMBL" id="OGY96369.1"/>
    </source>
</evidence>
<dbReference type="PANTHER" id="PTHR37938:SF1">
    <property type="entry name" value="BLL0215 PROTEIN"/>
    <property type="match status" value="1"/>
</dbReference>
<evidence type="ECO:0000259" key="2">
    <source>
        <dbReference type="Pfam" id="PF03703"/>
    </source>
</evidence>
<gene>
    <name evidence="3" type="ORF">A2122_01345</name>
</gene>
<dbReference type="InterPro" id="IPR005182">
    <property type="entry name" value="YdbS-like_PH"/>
</dbReference>
<keyword evidence="1" id="KW-1133">Transmembrane helix</keyword>
<reference evidence="3 4" key="1">
    <citation type="journal article" date="2016" name="Nat. Commun.">
        <title>Thousands of microbial genomes shed light on interconnected biogeochemical processes in an aquifer system.</title>
        <authorList>
            <person name="Anantharaman K."/>
            <person name="Brown C.T."/>
            <person name="Hug L.A."/>
            <person name="Sharon I."/>
            <person name="Castelle C.J."/>
            <person name="Probst A.J."/>
            <person name="Thomas B.C."/>
            <person name="Singh A."/>
            <person name="Wilkins M.J."/>
            <person name="Karaoz U."/>
            <person name="Brodie E.L."/>
            <person name="Williams K.H."/>
            <person name="Hubbard S.S."/>
            <person name="Banfield J.F."/>
        </authorList>
    </citation>
    <scope>NUCLEOTIDE SEQUENCE [LARGE SCALE GENOMIC DNA]</scope>
</reference>
<dbReference type="Pfam" id="PF03703">
    <property type="entry name" value="bPH_2"/>
    <property type="match status" value="1"/>
</dbReference>
<feature type="domain" description="YdbS-like PH" evidence="2">
    <location>
        <begin position="85"/>
        <end position="156"/>
    </location>
</feature>
<evidence type="ECO:0000256" key="1">
    <source>
        <dbReference type="SAM" id="Phobius"/>
    </source>
</evidence>
<accession>A0A1G2C6I6</accession>
<dbReference type="EMBL" id="MHKU01000034">
    <property type="protein sequence ID" value="OGY96369.1"/>
    <property type="molecule type" value="Genomic_DNA"/>
</dbReference>
<dbReference type="PANTHER" id="PTHR37938">
    <property type="entry name" value="BLL0215 PROTEIN"/>
    <property type="match status" value="1"/>
</dbReference>
<organism evidence="3 4">
    <name type="scientific">Candidatus Liptonbacteria bacterium GWB1_49_6</name>
    <dbReference type="NCBI Taxonomy" id="1798644"/>
    <lineage>
        <taxon>Bacteria</taxon>
        <taxon>Candidatus Liptoniibacteriota</taxon>
    </lineage>
</organism>
<sequence>MIDIQPGEKVVLEVRRHWYVLLIETLFLSLFFISPFITLCIALFGGIPISPEAFALWIFVSSGWFLLGWVLFFVIWTNYYLDVWIVTDRKIIDVEQHRLFSRDISEFGLDRIQNITIEVSGILPTMLHFGNIHVETAGESRKFIIKYVPHPDKVKDVIFKQHEEFMKSRMGRSSL</sequence>